<dbReference type="EMBL" id="AP026073">
    <property type="protein sequence ID" value="BDM67290.1"/>
    <property type="molecule type" value="Genomic_DNA"/>
</dbReference>
<feature type="signal peptide" evidence="1">
    <location>
        <begin position="1"/>
        <end position="31"/>
    </location>
</feature>
<evidence type="ECO:0000256" key="1">
    <source>
        <dbReference type="SAM" id="SignalP"/>
    </source>
</evidence>
<sequence length="102" mass="10495">MRKTTRRLAAATGVLLTAAALPLVATGSAQATTKQCTSFIAEGGYKVGPKVRAACKMTGEGGFIVRNNNVPFCAASLTSLGIKWVISQRACELGTDGPSGHI</sequence>
<gene>
    <name evidence="2" type="ORF">HEK616_07770</name>
</gene>
<name>A0ABM7ZMG3_STRNI</name>
<evidence type="ECO:0000313" key="3">
    <source>
        <dbReference type="Proteomes" id="UP001059597"/>
    </source>
</evidence>
<protein>
    <recommendedName>
        <fullName evidence="4">Secreted protein</fullName>
    </recommendedName>
</protein>
<accession>A0ABM7ZMG3</accession>
<keyword evidence="3" id="KW-1185">Reference proteome</keyword>
<reference evidence="2" key="1">
    <citation type="submission" date="2022-06" db="EMBL/GenBank/DDBJ databases">
        <title>Complete genome sequence of Streptomyces nigrescens HEK616.</title>
        <authorList>
            <person name="Asamizu S."/>
            <person name="Onaka H."/>
        </authorList>
    </citation>
    <scope>NUCLEOTIDE SEQUENCE</scope>
    <source>
        <strain evidence="2">HEK616</strain>
    </source>
</reference>
<feature type="chain" id="PRO_5045900506" description="Secreted protein" evidence="1">
    <location>
        <begin position="32"/>
        <end position="102"/>
    </location>
</feature>
<dbReference type="Proteomes" id="UP001059597">
    <property type="component" value="Chromosome"/>
</dbReference>
<organism evidence="2 3">
    <name type="scientific">Streptomyces nigrescens</name>
    <dbReference type="NCBI Taxonomy" id="1920"/>
    <lineage>
        <taxon>Bacteria</taxon>
        <taxon>Bacillati</taxon>
        <taxon>Actinomycetota</taxon>
        <taxon>Actinomycetes</taxon>
        <taxon>Kitasatosporales</taxon>
        <taxon>Streptomycetaceae</taxon>
        <taxon>Streptomyces</taxon>
    </lineage>
</organism>
<keyword evidence="1" id="KW-0732">Signal</keyword>
<proteinExistence type="predicted"/>
<evidence type="ECO:0000313" key="2">
    <source>
        <dbReference type="EMBL" id="BDM67290.1"/>
    </source>
</evidence>
<evidence type="ECO:0008006" key="4">
    <source>
        <dbReference type="Google" id="ProtNLM"/>
    </source>
</evidence>